<keyword evidence="2" id="KW-1185">Reference proteome</keyword>
<dbReference type="EMBL" id="BAQC01000064">
    <property type="protein sequence ID" value="GBR54723.1"/>
    <property type="molecule type" value="Genomic_DNA"/>
</dbReference>
<comment type="caution">
    <text evidence="1">The sequence shown here is derived from an EMBL/GenBank/DDBJ whole genome shotgun (WGS) entry which is preliminary data.</text>
</comment>
<name>A0ABQ0QS08_9PROT</name>
<reference evidence="1 2" key="1">
    <citation type="submission" date="2013-04" db="EMBL/GenBank/DDBJ databases">
        <title>The genome sequencing project of 58 acetic acid bacteria.</title>
        <authorList>
            <person name="Okamoto-Kainuma A."/>
            <person name="Ishikawa M."/>
            <person name="Umino S."/>
            <person name="Koizumi Y."/>
            <person name="Shiwa Y."/>
            <person name="Yoshikawa H."/>
            <person name="Matsutani M."/>
            <person name="Matsushita K."/>
        </authorList>
    </citation>
    <scope>NUCLEOTIDE SEQUENCE [LARGE SCALE GENOMIC DNA]</scope>
    <source>
        <strain evidence="1 2">NBRC 106555</strain>
    </source>
</reference>
<proteinExistence type="predicted"/>
<dbReference type="Proteomes" id="UP001062632">
    <property type="component" value="Unassembled WGS sequence"/>
</dbReference>
<protein>
    <submittedName>
        <fullName evidence="1">Uncharacterized protein</fullName>
    </submittedName>
</protein>
<dbReference type="RefSeq" id="WP_267298821.1">
    <property type="nucleotide sequence ID" value="NZ_BAQC01000064.1"/>
</dbReference>
<accession>A0ABQ0QS08</accession>
<sequence>MSSNSIKYTIFIKNNISGDIVVLQEAYAVSLSGPLKPDFRKRANKLFSFANVTRKWNVTISDCDVQIYDGEWVGEPNISL</sequence>
<gene>
    <name evidence="1" type="ORF">AA106555_1792</name>
</gene>
<organism evidence="1 2">
    <name type="scientific">Neokomagataea thailandica NBRC 106555</name>
    <dbReference type="NCBI Taxonomy" id="1223520"/>
    <lineage>
        <taxon>Bacteria</taxon>
        <taxon>Pseudomonadati</taxon>
        <taxon>Pseudomonadota</taxon>
        <taxon>Alphaproteobacteria</taxon>
        <taxon>Acetobacterales</taxon>
        <taxon>Acetobacteraceae</taxon>
        <taxon>Neokomagataea</taxon>
    </lineage>
</organism>
<evidence type="ECO:0000313" key="2">
    <source>
        <dbReference type="Proteomes" id="UP001062632"/>
    </source>
</evidence>
<evidence type="ECO:0000313" key="1">
    <source>
        <dbReference type="EMBL" id="GBR54723.1"/>
    </source>
</evidence>